<dbReference type="GO" id="GO:0006888">
    <property type="term" value="P:endoplasmic reticulum to Golgi vesicle-mediated transport"/>
    <property type="evidence" value="ECO:0007669"/>
    <property type="project" value="InterPro"/>
</dbReference>
<evidence type="ECO:0000313" key="10">
    <source>
        <dbReference type="Proteomes" id="UP000193920"/>
    </source>
</evidence>
<feature type="region of interest" description="Disordered" evidence="7">
    <location>
        <begin position="1"/>
        <end position="29"/>
    </location>
</feature>
<feature type="domain" description="Yip1" evidence="8">
    <location>
        <begin position="62"/>
        <end position="199"/>
    </location>
</feature>
<reference evidence="9 10" key="1">
    <citation type="submission" date="2016-08" db="EMBL/GenBank/DDBJ databases">
        <title>A Parts List for Fungal Cellulosomes Revealed by Comparative Genomics.</title>
        <authorList>
            <consortium name="DOE Joint Genome Institute"/>
            <person name="Haitjema C.H."/>
            <person name="Gilmore S.P."/>
            <person name="Henske J.K."/>
            <person name="Solomon K.V."/>
            <person name="De Groot R."/>
            <person name="Kuo A."/>
            <person name="Mondo S.J."/>
            <person name="Salamov A.A."/>
            <person name="Labutti K."/>
            <person name="Zhao Z."/>
            <person name="Chiniquy J."/>
            <person name="Barry K."/>
            <person name="Brewer H.M."/>
            <person name="Purvine S.O."/>
            <person name="Wright A.T."/>
            <person name="Boxma B."/>
            <person name="Van Alen T."/>
            <person name="Hackstein J.H."/>
            <person name="Baker S.E."/>
            <person name="Grigoriev I.V."/>
            <person name="O'Malley M.A."/>
        </authorList>
    </citation>
    <scope>NUCLEOTIDE SEQUENCE [LARGE SCALE GENOMIC DNA]</scope>
    <source>
        <strain evidence="9 10">G1</strain>
    </source>
</reference>
<evidence type="ECO:0000256" key="4">
    <source>
        <dbReference type="ARBA" id="ARBA00022989"/>
    </source>
</evidence>
<evidence type="ECO:0000256" key="1">
    <source>
        <dbReference type="ARBA" id="ARBA00004141"/>
    </source>
</evidence>
<proteinExistence type="inferred from homology"/>
<evidence type="ECO:0000313" key="9">
    <source>
        <dbReference type="EMBL" id="ORY05198.1"/>
    </source>
</evidence>
<keyword evidence="10" id="KW-1185">Reference proteome</keyword>
<evidence type="ECO:0000256" key="5">
    <source>
        <dbReference type="ARBA" id="ARBA00023136"/>
    </source>
</evidence>
<evidence type="ECO:0000256" key="2">
    <source>
        <dbReference type="ARBA" id="ARBA00010596"/>
    </source>
</evidence>
<dbReference type="GO" id="GO:0005802">
    <property type="term" value="C:trans-Golgi network"/>
    <property type="evidence" value="ECO:0007669"/>
    <property type="project" value="TreeGrafter"/>
</dbReference>
<feature type="transmembrane region" description="Helical" evidence="6">
    <location>
        <begin position="94"/>
        <end position="112"/>
    </location>
</feature>
<evidence type="ECO:0000256" key="6">
    <source>
        <dbReference type="RuleBase" id="RU361264"/>
    </source>
</evidence>
<dbReference type="PANTHER" id="PTHR21236:SF1">
    <property type="entry name" value="PROTEIN YIPF6"/>
    <property type="match status" value="1"/>
</dbReference>
<keyword evidence="5 6" id="KW-0472">Membrane</keyword>
<accession>A0A1Y1Z4J6</accession>
<dbReference type="InterPro" id="IPR006977">
    <property type="entry name" value="Yip1_dom"/>
</dbReference>
<keyword evidence="4 6" id="KW-1133">Transmembrane helix</keyword>
<dbReference type="Pfam" id="PF04893">
    <property type="entry name" value="Yip1"/>
    <property type="match status" value="1"/>
</dbReference>
<feature type="transmembrane region" description="Helical" evidence="6">
    <location>
        <begin position="184"/>
        <end position="201"/>
    </location>
</feature>
<feature type="transmembrane region" description="Helical" evidence="6">
    <location>
        <begin position="124"/>
        <end position="144"/>
    </location>
</feature>
<feature type="compositionally biased region" description="Low complexity" evidence="7">
    <location>
        <begin position="1"/>
        <end position="25"/>
    </location>
</feature>
<name>A0A1Y1Z4J6_9FUNG</name>
<comment type="subcellular location">
    <subcellularLocation>
        <location evidence="6">Golgi apparatus membrane</location>
        <topology evidence="6">Multi-pass membrane protein</topology>
    </subcellularLocation>
    <subcellularLocation>
        <location evidence="1">Membrane</location>
        <topology evidence="1">Multi-pass membrane protein</topology>
    </subcellularLocation>
</comment>
<dbReference type="PANTHER" id="PTHR21236">
    <property type="entry name" value="GOLGI MEMBRANE PROTEIN YIP1"/>
    <property type="match status" value="1"/>
</dbReference>
<comment type="similarity">
    <text evidence="2 6">Belongs to the YIP1 family.</text>
</comment>
<dbReference type="STRING" id="1754190.A0A1Y1Z4J6"/>
<evidence type="ECO:0000256" key="7">
    <source>
        <dbReference type="SAM" id="MobiDB-lite"/>
    </source>
</evidence>
<organism evidence="9 10">
    <name type="scientific">Neocallimastix californiae</name>
    <dbReference type="NCBI Taxonomy" id="1754190"/>
    <lineage>
        <taxon>Eukaryota</taxon>
        <taxon>Fungi</taxon>
        <taxon>Fungi incertae sedis</taxon>
        <taxon>Chytridiomycota</taxon>
        <taxon>Chytridiomycota incertae sedis</taxon>
        <taxon>Neocallimastigomycetes</taxon>
        <taxon>Neocallimastigales</taxon>
        <taxon>Neocallimastigaceae</taxon>
        <taxon>Neocallimastix</taxon>
    </lineage>
</organism>
<feature type="transmembrane region" description="Helical" evidence="6">
    <location>
        <begin position="150"/>
        <end position="172"/>
    </location>
</feature>
<keyword evidence="3 6" id="KW-0812">Transmembrane</keyword>
<evidence type="ECO:0000256" key="3">
    <source>
        <dbReference type="ARBA" id="ARBA00022692"/>
    </source>
</evidence>
<dbReference type="InterPro" id="IPR045231">
    <property type="entry name" value="Yip1/4-like"/>
</dbReference>
<dbReference type="AlphaFoldDB" id="A0A1Y1Z4J6"/>
<protein>
    <recommendedName>
        <fullName evidence="6">Protein YIP</fullName>
    </recommendedName>
</protein>
<dbReference type="EMBL" id="MCOG01000452">
    <property type="protein sequence ID" value="ORY05198.1"/>
    <property type="molecule type" value="Genomic_DNA"/>
</dbReference>
<comment type="caution">
    <text evidence="6">Lacks conserved residue(s) required for the propagation of feature annotation.</text>
</comment>
<sequence>MNSGNASSSNNNSSSSNNNNNANNNRKNIQDTLDEPVLDTLLRDLNNVWAKMKQVLMPTGNQNLLKDWDLWGPLILCMTLAIRLSFSAPENQSAMVFTITFIIIWCGAAIITVNSKLLGAKMSFFQSICILGYCIFPLTIVSLITLLTNYFIVDLILVIIGFAWSVYASIGFLTDVRLSQKKTLVIYPIFLFYFIIAWMVIL</sequence>
<dbReference type="GO" id="GO:0000139">
    <property type="term" value="C:Golgi membrane"/>
    <property type="evidence" value="ECO:0007669"/>
    <property type="project" value="UniProtKB-SubCell"/>
</dbReference>
<dbReference type="Proteomes" id="UP000193920">
    <property type="component" value="Unassembled WGS sequence"/>
</dbReference>
<evidence type="ECO:0000259" key="8">
    <source>
        <dbReference type="Pfam" id="PF04893"/>
    </source>
</evidence>
<dbReference type="OrthoDB" id="411251at2759"/>
<comment type="caution">
    <text evidence="9">The sequence shown here is derived from an EMBL/GenBank/DDBJ whole genome shotgun (WGS) entry which is preliminary data.</text>
</comment>
<gene>
    <name evidence="9" type="ORF">LY90DRAFT_440979</name>
</gene>